<dbReference type="Proteomes" id="UP000799750">
    <property type="component" value="Unassembled WGS sequence"/>
</dbReference>
<evidence type="ECO:0000313" key="2">
    <source>
        <dbReference type="Proteomes" id="UP000799750"/>
    </source>
</evidence>
<organism evidence="1 2">
    <name type="scientific">Lophium mytilinum</name>
    <dbReference type="NCBI Taxonomy" id="390894"/>
    <lineage>
        <taxon>Eukaryota</taxon>
        <taxon>Fungi</taxon>
        <taxon>Dikarya</taxon>
        <taxon>Ascomycota</taxon>
        <taxon>Pezizomycotina</taxon>
        <taxon>Dothideomycetes</taxon>
        <taxon>Pleosporomycetidae</taxon>
        <taxon>Mytilinidiales</taxon>
        <taxon>Mytilinidiaceae</taxon>
        <taxon>Lophium</taxon>
    </lineage>
</organism>
<keyword evidence="2" id="KW-1185">Reference proteome</keyword>
<evidence type="ECO:0000313" key="1">
    <source>
        <dbReference type="EMBL" id="KAF2497504.1"/>
    </source>
</evidence>
<gene>
    <name evidence="1" type="ORF">BU16DRAFT_605984</name>
</gene>
<dbReference type="EMBL" id="MU004186">
    <property type="protein sequence ID" value="KAF2497504.1"/>
    <property type="molecule type" value="Genomic_DNA"/>
</dbReference>
<accession>A0A6A6QZS5</accession>
<sequence length="166" mass="17295">MHNTMLAGTSSFEGLAAFMRAGAPAESTTGPAAACGKGSDGASVDSAGGVVPLWKSAIRRCAARQPSQAALRRPSALPASPKLKAYQVGIVIGLVEESVAPDIQCEVSAFRGRTPRRSHRFPPSLSSLLHVVERGPSGFDDQALFGDGGLSSVRRSWLNSCCRGSR</sequence>
<dbReference type="AlphaFoldDB" id="A0A6A6QZS5"/>
<name>A0A6A6QZS5_9PEZI</name>
<reference evidence="1" key="1">
    <citation type="journal article" date="2020" name="Stud. Mycol.">
        <title>101 Dothideomycetes genomes: a test case for predicting lifestyles and emergence of pathogens.</title>
        <authorList>
            <person name="Haridas S."/>
            <person name="Albert R."/>
            <person name="Binder M."/>
            <person name="Bloem J."/>
            <person name="Labutti K."/>
            <person name="Salamov A."/>
            <person name="Andreopoulos B."/>
            <person name="Baker S."/>
            <person name="Barry K."/>
            <person name="Bills G."/>
            <person name="Bluhm B."/>
            <person name="Cannon C."/>
            <person name="Castanera R."/>
            <person name="Culley D."/>
            <person name="Daum C."/>
            <person name="Ezra D."/>
            <person name="Gonzalez J."/>
            <person name="Henrissat B."/>
            <person name="Kuo A."/>
            <person name="Liang C."/>
            <person name="Lipzen A."/>
            <person name="Lutzoni F."/>
            <person name="Magnuson J."/>
            <person name="Mondo S."/>
            <person name="Nolan M."/>
            <person name="Ohm R."/>
            <person name="Pangilinan J."/>
            <person name="Park H.-J."/>
            <person name="Ramirez L."/>
            <person name="Alfaro M."/>
            <person name="Sun H."/>
            <person name="Tritt A."/>
            <person name="Yoshinaga Y."/>
            <person name="Zwiers L.-H."/>
            <person name="Turgeon B."/>
            <person name="Goodwin S."/>
            <person name="Spatafora J."/>
            <person name="Crous P."/>
            <person name="Grigoriev I."/>
        </authorList>
    </citation>
    <scope>NUCLEOTIDE SEQUENCE</scope>
    <source>
        <strain evidence="1">CBS 269.34</strain>
    </source>
</reference>
<proteinExistence type="predicted"/>
<protein>
    <submittedName>
        <fullName evidence="1">Uncharacterized protein</fullName>
    </submittedName>
</protein>